<dbReference type="InParanoid" id="F2UFP5"/>
<organism evidence="3">
    <name type="scientific">Salpingoeca rosetta (strain ATCC 50818 / BSB-021)</name>
    <dbReference type="NCBI Taxonomy" id="946362"/>
    <lineage>
        <taxon>Eukaryota</taxon>
        <taxon>Choanoflagellata</taxon>
        <taxon>Craspedida</taxon>
        <taxon>Salpingoecidae</taxon>
        <taxon>Salpingoeca</taxon>
    </lineage>
</organism>
<sequence>MKTFAAIVSSTLAEVQLSPLLRVPEAEAPGDKSSVGTDSAHARGSEKQQQSDADDAAHDIMALLLRYGSATQPLASPSASKPPAQSAQSAQSAPASVQVEALQALTALVCRHPRGLTHLWPRLSHLLLQLAGTTAAHAGDDGDDGDDGDGEVASVPKKQQVQPQQVVSSQDEGLNAVVVPRMLKLVEELGRFLQTAPQLQHSAVVFWEAFTESALQECIESDVPFVRSCACDCLASIGSSVFARLQAWKQRHYQVLLLGLSRDQAPPVKAAAGRALGSMVAYPHLQQDAIFMSDMVDALVGAAQDDNITVRVRASWALGNYCNALGALRSLGQLVLNRIVNAEQLHRLLDLSLALCEDKDKIRANALRAVGELARILPTDDRLFFEKCVTAIVNNTHRRPPKVQWNACHAARNVLRNRELKAITPEAVINLVDTLLGTIEHNSNYKVRIGAAGALRSLDRSDWTNQHAFAAALETLLATLTPTGQAKDFNEYRYRETLHKEVALTVHELLLSSPPETLKAASQVLHDQSSQLSIMFGILRREQQMQHGSRPASREAPSADNTSDGARSHDEHQHQHQQARGGDDDGPEQSEGGSGADIAIDVEALEAKLAGIVDVPVHGTRVAMAHEQQKQNGTAMEESETNDED</sequence>
<evidence type="ECO:0000313" key="2">
    <source>
        <dbReference type="EMBL" id="EGD75613.1"/>
    </source>
</evidence>
<dbReference type="SUPFAM" id="SSF48371">
    <property type="entry name" value="ARM repeat"/>
    <property type="match status" value="1"/>
</dbReference>
<reference evidence="2" key="1">
    <citation type="submission" date="2009-08" db="EMBL/GenBank/DDBJ databases">
        <title>Annotation of Salpingoeca rosetta.</title>
        <authorList>
            <consortium name="The Broad Institute Genome Sequencing Platform"/>
            <person name="Russ C."/>
            <person name="Cuomo C."/>
            <person name="Burger G."/>
            <person name="Gray M.W."/>
            <person name="Holland P.W.H."/>
            <person name="King N."/>
            <person name="Lang F.B.F."/>
            <person name="Roger A.J."/>
            <person name="Ruiz-Trillo I."/>
            <person name="Young S.K."/>
            <person name="Zeng Q."/>
            <person name="Gargeya S."/>
            <person name="Alvarado L."/>
            <person name="Berlin A."/>
            <person name="Chapman S.B."/>
            <person name="Chen Z."/>
            <person name="Freedman E."/>
            <person name="Gellesch M."/>
            <person name="Goldberg J."/>
            <person name="Griggs A."/>
            <person name="Gujja S."/>
            <person name="Heilman E."/>
            <person name="Heiman D."/>
            <person name="Howarth C."/>
            <person name="Mehta T."/>
            <person name="Neiman D."/>
            <person name="Pearson M."/>
            <person name="Roberts A."/>
            <person name="Saif S."/>
            <person name="Shea T."/>
            <person name="Shenoy N."/>
            <person name="Sisk P."/>
            <person name="Stolte C."/>
            <person name="Sykes S."/>
            <person name="White J."/>
            <person name="Yandava C."/>
            <person name="Haas B."/>
            <person name="Nusbaum C."/>
            <person name="Birren B."/>
        </authorList>
    </citation>
    <scope>NUCLEOTIDE SEQUENCE [LARGE SCALE GENOMIC DNA]</scope>
    <source>
        <strain evidence="2">ATCC 50818</strain>
    </source>
</reference>
<name>F2UFP5_SALR5</name>
<dbReference type="PANTHER" id="PTHR13366:SF0">
    <property type="entry name" value="HEAT REPEAT-CONTAINING PROTEIN 6"/>
    <property type="match status" value="1"/>
</dbReference>
<feature type="region of interest" description="Disordered" evidence="1">
    <location>
        <begin position="72"/>
        <end position="92"/>
    </location>
</feature>
<feature type="compositionally biased region" description="Low complexity" evidence="1">
    <location>
        <begin position="154"/>
        <end position="169"/>
    </location>
</feature>
<dbReference type="Proteomes" id="UP000007799">
    <property type="component" value="Unassembled WGS sequence"/>
</dbReference>
<dbReference type="Gene3D" id="1.25.10.10">
    <property type="entry name" value="Leucine-rich Repeat Variant"/>
    <property type="match status" value="2"/>
</dbReference>
<feature type="compositionally biased region" description="Acidic residues" evidence="1">
    <location>
        <begin position="141"/>
        <end position="150"/>
    </location>
</feature>
<dbReference type="STRING" id="946362.F2UFP5"/>
<dbReference type="PANTHER" id="PTHR13366">
    <property type="entry name" value="MALARIA ANTIGEN-RELATED"/>
    <property type="match status" value="1"/>
</dbReference>
<gene>
    <name evidence="2" type="ORF">PTSG_06680</name>
</gene>
<dbReference type="InterPro" id="IPR016024">
    <property type="entry name" value="ARM-type_fold"/>
</dbReference>
<proteinExistence type="predicted"/>
<dbReference type="InterPro" id="IPR052107">
    <property type="entry name" value="HEAT6"/>
</dbReference>
<feature type="region of interest" description="Disordered" evidence="1">
    <location>
        <begin position="137"/>
        <end position="169"/>
    </location>
</feature>
<dbReference type="GeneID" id="16072628"/>
<dbReference type="KEGG" id="sre:PTSG_06680"/>
<feature type="region of interest" description="Disordered" evidence="1">
    <location>
        <begin position="543"/>
        <end position="595"/>
    </location>
</feature>
<evidence type="ECO:0000313" key="3">
    <source>
        <dbReference type="Proteomes" id="UP000007799"/>
    </source>
</evidence>
<dbReference type="EMBL" id="GL832972">
    <property type="protein sequence ID" value="EGD75613.1"/>
    <property type="molecule type" value="Genomic_DNA"/>
</dbReference>
<dbReference type="eggNOG" id="KOG4535">
    <property type="taxonomic scope" value="Eukaryota"/>
</dbReference>
<dbReference type="OrthoDB" id="422637at2759"/>
<feature type="region of interest" description="Disordered" evidence="1">
    <location>
        <begin position="623"/>
        <end position="645"/>
    </location>
</feature>
<dbReference type="AlphaFoldDB" id="F2UFP5"/>
<dbReference type="RefSeq" id="XP_004992070.1">
    <property type="nucleotide sequence ID" value="XM_004992013.1"/>
</dbReference>
<feature type="region of interest" description="Disordered" evidence="1">
    <location>
        <begin position="24"/>
        <end position="54"/>
    </location>
</feature>
<protein>
    <recommendedName>
        <fullName evidence="4">HEAT repeat-containing protein 6</fullName>
    </recommendedName>
</protein>
<evidence type="ECO:0008006" key="4">
    <source>
        <dbReference type="Google" id="ProtNLM"/>
    </source>
</evidence>
<evidence type="ECO:0000256" key="1">
    <source>
        <dbReference type="SAM" id="MobiDB-lite"/>
    </source>
</evidence>
<keyword evidence="3" id="KW-1185">Reference proteome</keyword>
<dbReference type="Pfam" id="PF13513">
    <property type="entry name" value="HEAT_EZ"/>
    <property type="match status" value="1"/>
</dbReference>
<accession>F2UFP5</accession>
<dbReference type="InterPro" id="IPR011989">
    <property type="entry name" value="ARM-like"/>
</dbReference>